<protein>
    <submittedName>
        <fullName evidence="3">Uncharacterized protein</fullName>
    </submittedName>
</protein>
<feature type="region of interest" description="Disordered" evidence="2">
    <location>
        <begin position="43"/>
        <end position="70"/>
    </location>
</feature>
<dbReference type="Proteomes" id="UP000886595">
    <property type="component" value="Unassembled WGS sequence"/>
</dbReference>
<proteinExistence type="predicted"/>
<feature type="compositionally biased region" description="Low complexity" evidence="2">
    <location>
        <begin position="369"/>
        <end position="395"/>
    </location>
</feature>
<organism evidence="3 4">
    <name type="scientific">Brassica carinata</name>
    <name type="common">Ethiopian mustard</name>
    <name type="synonym">Abyssinian cabbage</name>
    <dbReference type="NCBI Taxonomy" id="52824"/>
    <lineage>
        <taxon>Eukaryota</taxon>
        <taxon>Viridiplantae</taxon>
        <taxon>Streptophyta</taxon>
        <taxon>Embryophyta</taxon>
        <taxon>Tracheophyta</taxon>
        <taxon>Spermatophyta</taxon>
        <taxon>Magnoliopsida</taxon>
        <taxon>eudicotyledons</taxon>
        <taxon>Gunneridae</taxon>
        <taxon>Pentapetalae</taxon>
        <taxon>rosids</taxon>
        <taxon>malvids</taxon>
        <taxon>Brassicales</taxon>
        <taxon>Brassicaceae</taxon>
        <taxon>Brassiceae</taxon>
        <taxon>Brassica</taxon>
    </lineage>
</organism>
<evidence type="ECO:0000313" key="4">
    <source>
        <dbReference type="Proteomes" id="UP000886595"/>
    </source>
</evidence>
<keyword evidence="1" id="KW-0175">Coiled coil</keyword>
<evidence type="ECO:0000313" key="3">
    <source>
        <dbReference type="EMBL" id="KAG2306913.1"/>
    </source>
</evidence>
<reference evidence="3 4" key="1">
    <citation type="submission" date="2020-02" db="EMBL/GenBank/DDBJ databases">
        <authorList>
            <person name="Ma Q."/>
            <person name="Huang Y."/>
            <person name="Song X."/>
            <person name="Pei D."/>
        </authorList>
    </citation>
    <scope>NUCLEOTIDE SEQUENCE [LARGE SCALE GENOMIC DNA]</scope>
    <source>
        <strain evidence="3">Sxm20200214</strain>
        <tissue evidence="3">Leaf</tissue>
    </source>
</reference>
<gene>
    <name evidence="3" type="ORF">Bca52824_026661</name>
</gene>
<feature type="coiled-coil region" evidence="1">
    <location>
        <begin position="688"/>
        <end position="715"/>
    </location>
</feature>
<evidence type="ECO:0000256" key="1">
    <source>
        <dbReference type="SAM" id="Coils"/>
    </source>
</evidence>
<sequence length="756" mass="82270">MDRRSPLVTGSLVTSEKKRARSSQFGDERFAESLAELVGVERAAVRSSRAGGSEDERRGSCHGEARSASPKRGVLVEFSSLIVAASSSPRAIPGSSMVIEHRRDGVTHHRSEENWGLSLSLAGSEPGFLHGERPSKQREGMELVHGICSLERREAELVDDEQSLEREGEMELVRDDQQKKIFLLESRMELIEGVSEQRLRDSSEVELVDPSLAVPSGKEKQIVDVVDDGLDLDEQGLCFLLDKELVDGHGLQPPGVMEFGSEYVSEQRDESKLGREIELVAETMLSDFQLLKEHGGDERRPGSFLTVADSLAANSLSLVVSTGLVREETIQSFGDLSMKDRFAAATRDFVERENVAKDSSSSLPGGGVAKSPSSSCSSSSSSSDSSSGETGSESSSSEDEAEAVGDSLRGFFEDDGNANKVVAETEVERVVEDENDGAGDRDAQEGACGGDDSDGYDDLLVIDASAGDTSAADTSSVSDLSRPFRASWNPYHDRHTVGVPFASGFKECVAYFESIVFRIGSWLTGHGFVVAFRLLLQVSLELLLVLNRLVNVVGRGGGSSSGKAIAAVSGKKIDRQAVSAGKGNDFKKRPADVCLSKEVSSSKLRRVTKEAALVDGALTISAEQEKVLFQPFQCAFGGRASDCASLFEKFRMEDEEEDDQCDVSERSDWYQKHARAMVTSEKFVNLLVNSQAAELRFVKAELEKANAKLAAAKDGSDRSGEVMTWRKKYDAERKVSLAVQKEVEILLRRLLWRLRE</sequence>
<accession>A0A8X7SIE8</accession>
<comment type="caution">
    <text evidence="3">The sequence shown here is derived from an EMBL/GenBank/DDBJ whole genome shotgun (WGS) entry which is preliminary data.</text>
</comment>
<name>A0A8X7SIE8_BRACI</name>
<feature type="compositionally biased region" description="Basic and acidic residues" evidence="2">
    <location>
        <begin position="52"/>
        <end position="65"/>
    </location>
</feature>
<keyword evidence="4" id="KW-1185">Reference proteome</keyword>
<feature type="region of interest" description="Disordered" evidence="2">
    <location>
        <begin position="422"/>
        <end position="452"/>
    </location>
</feature>
<feature type="region of interest" description="Disordered" evidence="2">
    <location>
        <begin position="353"/>
        <end position="404"/>
    </location>
</feature>
<feature type="compositionally biased region" description="Basic and acidic residues" evidence="2">
    <location>
        <begin position="426"/>
        <end position="444"/>
    </location>
</feature>
<dbReference type="AlphaFoldDB" id="A0A8X7SIE8"/>
<dbReference type="EMBL" id="JAAMPC010000006">
    <property type="protein sequence ID" value="KAG2306913.1"/>
    <property type="molecule type" value="Genomic_DNA"/>
</dbReference>
<feature type="region of interest" description="Disordered" evidence="2">
    <location>
        <begin position="1"/>
        <end position="26"/>
    </location>
</feature>
<evidence type="ECO:0000256" key="2">
    <source>
        <dbReference type="SAM" id="MobiDB-lite"/>
    </source>
</evidence>